<reference evidence="1" key="1">
    <citation type="submission" date="2019-07" db="EMBL/GenBank/DDBJ databases">
        <title>The discovery of a new lineage B mimivirus raises questions about particles surface fibrils.</title>
        <authorList>
            <person name="Silva L.K.S."/>
            <person name="Rodrigues R.A.L."/>
            <person name="Andrade A.C.S.P."/>
            <person name="Hikida H."/>
            <person name="Andreani J."/>
            <person name="Levasseur A."/>
            <person name="La Scola B."/>
            <person name="Abrahao J.S."/>
        </authorList>
    </citation>
    <scope>NUCLEOTIDE SEQUENCE</scope>
    <source>
        <strain evidence="1">B60</strain>
    </source>
</reference>
<dbReference type="EMBL" id="MN175499">
    <property type="protein sequence ID" value="QID06510.1"/>
    <property type="molecule type" value="Genomic_DNA"/>
</dbReference>
<protein>
    <submittedName>
        <fullName evidence="1">Ankyrin repeat-containing protein</fullName>
    </submittedName>
</protein>
<name>A0A6G6ADK3_9VIRU</name>
<sequence>MNEQEFKKYLFDAIQMDNINSAIELIKKHKYYNVSLDISIKENYIMLVKYLIINKYCSIDEAVIISLENSQMEIFNYLKKFVINLKPLLGAAILNNSADSIIQIMDKIKDPYNFFS</sequence>
<evidence type="ECO:0000313" key="1">
    <source>
        <dbReference type="EMBL" id="QID06510.1"/>
    </source>
</evidence>
<organism evidence="1">
    <name type="scientific">Borely moumouvirus</name>
    <dbReference type="NCBI Taxonomy" id="2712067"/>
    <lineage>
        <taxon>Viruses</taxon>
        <taxon>Varidnaviria</taxon>
        <taxon>Bamfordvirae</taxon>
        <taxon>Nucleocytoviricota</taxon>
        <taxon>Megaviricetes</taxon>
        <taxon>Imitervirales</taxon>
        <taxon>Mimiviridae</taxon>
        <taxon>Megamimivirinae</taxon>
        <taxon>Moumouvirus</taxon>
    </lineage>
</organism>
<proteinExistence type="predicted"/>
<accession>A0A6G6ADK3</accession>